<dbReference type="GO" id="GO:0008935">
    <property type="term" value="F:1,4-dihydroxy-2-naphthoyl-CoA synthase activity"/>
    <property type="evidence" value="ECO:0007669"/>
    <property type="project" value="UniProtKB-EC"/>
</dbReference>
<accession>A0A9W7EN59</accession>
<dbReference type="InterPro" id="IPR029045">
    <property type="entry name" value="ClpP/crotonase-like_dom_sf"/>
</dbReference>
<evidence type="ECO:0000313" key="5">
    <source>
        <dbReference type="Proteomes" id="UP001165160"/>
    </source>
</evidence>
<dbReference type="Gene3D" id="3.90.226.10">
    <property type="entry name" value="2-enoyl-CoA Hydratase, Chain A, domain 1"/>
    <property type="match status" value="1"/>
</dbReference>
<protein>
    <recommendedName>
        <fullName evidence="6">Naphthoate synthase</fullName>
    </recommendedName>
</protein>
<evidence type="ECO:0000256" key="2">
    <source>
        <dbReference type="ARBA" id="ARBA00023239"/>
    </source>
</evidence>
<evidence type="ECO:0000256" key="3">
    <source>
        <dbReference type="SAM" id="MobiDB-lite"/>
    </source>
</evidence>
<reference evidence="5" key="1">
    <citation type="journal article" date="2023" name="Commun. Biol.">
        <title>Genome analysis of Parmales, the sister group of diatoms, reveals the evolutionary specialization of diatoms from phago-mixotrophs to photoautotrophs.</title>
        <authorList>
            <person name="Ban H."/>
            <person name="Sato S."/>
            <person name="Yoshikawa S."/>
            <person name="Yamada K."/>
            <person name="Nakamura Y."/>
            <person name="Ichinomiya M."/>
            <person name="Sato N."/>
            <person name="Blanc-Mathieu R."/>
            <person name="Endo H."/>
            <person name="Kuwata A."/>
            <person name="Ogata H."/>
        </authorList>
    </citation>
    <scope>NUCLEOTIDE SEQUENCE [LARGE SCALE GENOMIC DNA]</scope>
    <source>
        <strain evidence="5">NIES 3699</strain>
    </source>
</reference>
<feature type="region of interest" description="Disordered" evidence="3">
    <location>
        <begin position="1"/>
        <end position="26"/>
    </location>
</feature>
<dbReference type="PANTHER" id="PTHR43113:SF1">
    <property type="entry name" value="1,4-DIHYDROXY-2-NAPHTHOYL-COA SYNTHASE, PEROXISOMAL"/>
    <property type="match status" value="1"/>
</dbReference>
<keyword evidence="2" id="KW-0456">Lyase</keyword>
<gene>
    <name evidence="4" type="ORF">TrVE_jg1967</name>
</gene>
<comment type="catalytic activity">
    <reaction evidence="1">
        <text>2-succinylbenzoyl-CoA + H(+) = 1,4-dihydroxy-2-naphthoyl-CoA + H2O</text>
        <dbReference type="Rhea" id="RHEA:26562"/>
        <dbReference type="ChEBI" id="CHEBI:15377"/>
        <dbReference type="ChEBI" id="CHEBI:15378"/>
        <dbReference type="ChEBI" id="CHEBI:57364"/>
        <dbReference type="ChEBI" id="CHEBI:58897"/>
        <dbReference type="EC" id="4.1.3.36"/>
    </reaction>
</comment>
<dbReference type="InterPro" id="IPR014748">
    <property type="entry name" value="Enoyl-CoA_hydra_C"/>
</dbReference>
<dbReference type="CDD" id="cd06558">
    <property type="entry name" value="crotonase-like"/>
    <property type="match status" value="1"/>
</dbReference>
<dbReference type="GO" id="GO:0009234">
    <property type="term" value="P:menaquinone biosynthetic process"/>
    <property type="evidence" value="ECO:0007669"/>
    <property type="project" value="InterPro"/>
</dbReference>
<dbReference type="EMBL" id="BRXX01000065">
    <property type="protein sequence ID" value="GMH86854.1"/>
    <property type="molecule type" value="Genomic_DNA"/>
</dbReference>
<dbReference type="Gene3D" id="1.10.12.10">
    <property type="entry name" value="Lyase 2-enoyl-coa Hydratase, Chain A, domain 2"/>
    <property type="match status" value="1"/>
</dbReference>
<evidence type="ECO:0000256" key="1">
    <source>
        <dbReference type="ARBA" id="ARBA00000177"/>
    </source>
</evidence>
<dbReference type="HAMAP" id="MF_01934">
    <property type="entry name" value="MenB"/>
    <property type="match status" value="1"/>
</dbReference>
<evidence type="ECO:0008006" key="6">
    <source>
        <dbReference type="Google" id="ProtNLM"/>
    </source>
</evidence>
<dbReference type="AlphaFoldDB" id="A0A9W7EN59"/>
<evidence type="ECO:0000313" key="4">
    <source>
        <dbReference type="EMBL" id="GMH86854.1"/>
    </source>
</evidence>
<dbReference type="Proteomes" id="UP001165160">
    <property type="component" value="Unassembled WGS sequence"/>
</dbReference>
<dbReference type="PANTHER" id="PTHR43113">
    <property type="entry name" value="NUCLEOSIDE-DIPHOSPHATE-SUGAR EPIMERASE"/>
    <property type="match status" value="1"/>
</dbReference>
<sequence>MSIPPPPPSFHGMFDGRSASGSASRDGFDLIPPVPGQFSSSAPPYVPYPLPPHVKLTDVLMDLYKPSSAEFGICRISIDRPLRKNAFRPETVEDLIKAFRLAEDDPEIGCIVLQGKGKDFCAGGDQSVRGDGGYQHEQTEVPPRLKVLDLHVQMKRCPKPIMAVVKGYAVGGGHILHMVCDITLCDSTAVFGQTGPRMGSFDAGYGCSRMARLVGQKKARELWFLAKFYNAEEAADMGLVNKVVRDGGQWGVDYEAIKWARRMMGNSPSALACLKAALNADEDGAAGMMQLAGNATRLYYLTEEAKEGREAFLAKRPPYWRKIPSSKL</sequence>
<dbReference type="SUPFAM" id="SSF52096">
    <property type="entry name" value="ClpP/crotonase"/>
    <property type="match status" value="1"/>
</dbReference>
<dbReference type="InterPro" id="IPR010198">
    <property type="entry name" value="DHNA-CoA_synthase_MenB"/>
</dbReference>
<proteinExistence type="inferred from homology"/>
<dbReference type="InterPro" id="IPR001753">
    <property type="entry name" value="Enoyl-CoA_hydra/iso"/>
</dbReference>
<name>A0A9W7EN59_9STRA</name>
<organism evidence="4 5">
    <name type="scientific">Triparma verrucosa</name>
    <dbReference type="NCBI Taxonomy" id="1606542"/>
    <lineage>
        <taxon>Eukaryota</taxon>
        <taxon>Sar</taxon>
        <taxon>Stramenopiles</taxon>
        <taxon>Ochrophyta</taxon>
        <taxon>Bolidophyceae</taxon>
        <taxon>Parmales</taxon>
        <taxon>Triparmaceae</taxon>
        <taxon>Triparma</taxon>
    </lineage>
</organism>
<comment type="caution">
    <text evidence="4">The sequence shown here is derived from an EMBL/GenBank/DDBJ whole genome shotgun (WGS) entry which is preliminary data.</text>
</comment>
<feature type="compositionally biased region" description="Low complexity" evidence="3">
    <location>
        <begin position="15"/>
        <end position="25"/>
    </location>
</feature>
<dbReference type="Pfam" id="PF00378">
    <property type="entry name" value="ECH_1"/>
    <property type="match status" value="1"/>
</dbReference>
<keyword evidence="5" id="KW-1185">Reference proteome</keyword>